<proteinExistence type="predicted"/>
<dbReference type="PROSITE" id="PS50943">
    <property type="entry name" value="HTH_CROC1"/>
    <property type="match status" value="1"/>
</dbReference>
<dbReference type="SUPFAM" id="SSF47413">
    <property type="entry name" value="lambda repressor-like DNA-binding domains"/>
    <property type="match status" value="1"/>
</dbReference>
<dbReference type="Proteomes" id="UP000707477">
    <property type="component" value="Unassembled WGS sequence"/>
</dbReference>
<accession>A0ABX1L208</accession>
<evidence type="ECO:0000313" key="3">
    <source>
        <dbReference type="Proteomes" id="UP000707477"/>
    </source>
</evidence>
<sequence>MATTITSFATAITVIGQYLQHRRQALGFSQEMVAAGICLPATIAQIEQGQHVPDTILLGRLCERLRLPLEQGLGGDFPIRRLPSFSRKVHRLARQQRYAELVTYMENPGRLQVLQTDEDLKSYYYYDGWAYYRATQDGPAALQRIRTGLSMIMPQHPLRYRTVEVLLMAMENYIQVASTQQFDCAGFERTLQIIRENRLIDRNASVGVIFQQYAQLCLQLGHPQQALAILLEGVDWATTHQAEGLLAADYYILAQVYLALQPAIVGATTNWLSGGTEQ</sequence>
<evidence type="ECO:0000259" key="1">
    <source>
        <dbReference type="PROSITE" id="PS50943"/>
    </source>
</evidence>
<dbReference type="Gene3D" id="1.25.40.10">
    <property type="entry name" value="Tetratricopeptide repeat domain"/>
    <property type="match status" value="1"/>
</dbReference>
<feature type="domain" description="HTH cro/C1-type" evidence="1">
    <location>
        <begin position="19"/>
        <end position="73"/>
    </location>
</feature>
<dbReference type="InterPro" id="IPR010982">
    <property type="entry name" value="Lambda_DNA-bd_dom_sf"/>
</dbReference>
<keyword evidence="3" id="KW-1185">Reference proteome</keyword>
<name>A0ABX1L208_9LACO</name>
<dbReference type="Pfam" id="PF01381">
    <property type="entry name" value="HTH_3"/>
    <property type="match status" value="1"/>
</dbReference>
<dbReference type="SMART" id="SM00530">
    <property type="entry name" value="HTH_XRE"/>
    <property type="match status" value="1"/>
</dbReference>
<reference evidence="2 3" key="1">
    <citation type="submission" date="2020-03" db="EMBL/GenBank/DDBJ databases">
        <authorList>
            <person name="Zhang Z."/>
            <person name="Guo Z."/>
            <person name="Hou Q."/>
            <person name="Shen X."/>
        </authorList>
    </citation>
    <scope>NUCLEOTIDE SEQUENCE [LARGE SCALE GENOMIC DNA]</scope>
    <source>
        <strain evidence="2 3">HBUAS51329</strain>
    </source>
</reference>
<organism evidence="2 3">
    <name type="scientific">Levilactobacillus tujiorum</name>
    <dbReference type="NCBI Taxonomy" id="2912243"/>
    <lineage>
        <taxon>Bacteria</taxon>
        <taxon>Bacillati</taxon>
        <taxon>Bacillota</taxon>
        <taxon>Bacilli</taxon>
        <taxon>Lactobacillales</taxon>
        <taxon>Lactobacillaceae</taxon>
        <taxon>Levilactobacillus</taxon>
    </lineage>
</organism>
<comment type="caution">
    <text evidence="2">The sequence shown here is derived from an EMBL/GenBank/DDBJ whole genome shotgun (WGS) entry which is preliminary data.</text>
</comment>
<dbReference type="InterPro" id="IPR011990">
    <property type="entry name" value="TPR-like_helical_dom_sf"/>
</dbReference>
<dbReference type="InterPro" id="IPR001387">
    <property type="entry name" value="Cro/C1-type_HTH"/>
</dbReference>
<dbReference type="EMBL" id="JAAVSD010000005">
    <property type="protein sequence ID" value="NLR29071.1"/>
    <property type="molecule type" value="Genomic_DNA"/>
</dbReference>
<dbReference type="RefSeq" id="WP_168849363.1">
    <property type="nucleotide sequence ID" value="NZ_JAAVSD010000005.1"/>
</dbReference>
<gene>
    <name evidence="2" type="ORF">HEQ44_02620</name>
</gene>
<protein>
    <submittedName>
        <fullName evidence="2">Helix-turn-helix domain-containing protein</fullName>
    </submittedName>
</protein>
<evidence type="ECO:0000313" key="2">
    <source>
        <dbReference type="EMBL" id="NLR29071.1"/>
    </source>
</evidence>